<dbReference type="InterPro" id="IPR010207">
    <property type="entry name" value="Elect_transpt_cplx_RnfB/RsxB"/>
</dbReference>
<dbReference type="InterPro" id="IPR017900">
    <property type="entry name" value="4Fe4S_Fe_S_CS"/>
</dbReference>
<evidence type="ECO:0000256" key="8">
    <source>
        <dbReference type="ARBA" id="ARBA00023014"/>
    </source>
</evidence>
<evidence type="ECO:0000256" key="3">
    <source>
        <dbReference type="ARBA" id="ARBA00022723"/>
    </source>
</evidence>
<feature type="domain" description="4Fe-4S ferredoxin-type" evidence="10">
    <location>
        <begin position="163"/>
        <end position="192"/>
    </location>
</feature>
<organism evidence="12">
    <name type="scientific">marine sediment metagenome</name>
    <dbReference type="NCBI Taxonomy" id="412755"/>
    <lineage>
        <taxon>unclassified sequences</taxon>
        <taxon>metagenomes</taxon>
        <taxon>ecological metagenomes</taxon>
    </lineage>
</organism>
<keyword evidence="3" id="KW-0479">Metal-binding</keyword>
<evidence type="ECO:0000313" key="12">
    <source>
        <dbReference type="EMBL" id="GAG47474.1"/>
    </source>
</evidence>
<gene>
    <name evidence="12" type="ORF">S01H1_76897</name>
</gene>
<dbReference type="NCBIfam" id="TIGR01944">
    <property type="entry name" value="rnfB"/>
    <property type="match status" value="1"/>
</dbReference>
<keyword evidence="6" id="KW-0249">Electron transport</keyword>
<dbReference type="AlphaFoldDB" id="X0XVY3"/>
<evidence type="ECO:0000256" key="4">
    <source>
        <dbReference type="ARBA" id="ARBA00022737"/>
    </source>
</evidence>
<evidence type="ECO:0000259" key="10">
    <source>
        <dbReference type="PROSITE" id="PS51379"/>
    </source>
</evidence>
<protein>
    <submittedName>
        <fullName evidence="12">Uncharacterized protein</fullName>
    </submittedName>
</protein>
<dbReference type="PANTHER" id="PTHR43560">
    <property type="entry name" value="ION-TRANSLOCATING OXIDOREDUCTASE COMPLEX SUBUNIT B"/>
    <property type="match status" value="1"/>
</dbReference>
<name>X0XVY3_9ZZZZ</name>
<feature type="non-terminal residue" evidence="12">
    <location>
        <position position="210"/>
    </location>
</feature>
<dbReference type="InterPro" id="IPR050395">
    <property type="entry name" value="4Fe4S_Ferredoxin_RnfB"/>
</dbReference>
<dbReference type="HAMAP" id="MF_00463">
    <property type="entry name" value="RsxB_RnfB"/>
    <property type="match status" value="1"/>
</dbReference>
<keyword evidence="4" id="KW-0677">Repeat</keyword>
<dbReference type="Pfam" id="PF00037">
    <property type="entry name" value="Fer4"/>
    <property type="match status" value="1"/>
</dbReference>
<dbReference type="Gene3D" id="3.30.70.20">
    <property type="match status" value="1"/>
</dbReference>
<evidence type="ECO:0000256" key="2">
    <source>
        <dbReference type="ARBA" id="ARBA00022485"/>
    </source>
</evidence>
<keyword evidence="9" id="KW-0472">Membrane</keyword>
<dbReference type="Gene3D" id="1.10.15.40">
    <property type="entry name" value="Electron transport complex subunit B, putative Fe-S cluster"/>
    <property type="match status" value="1"/>
</dbReference>
<dbReference type="PROSITE" id="PS00198">
    <property type="entry name" value="4FE4S_FER_1"/>
    <property type="match status" value="1"/>
</dbReference>
<evidence type="ECO:0000256" key="9">
    <source>
        <dbReference type="ARBA" id="ARBA00023136"/>
    </source>
</evidence>
<dbReference type="GO" id="GO:0046872">
    <property type="term" value="F:metal ion binding"/>
    <property type="evidence" value="ECO:0007669"/>
    <property type="project" value="UniProtKB-KW"/>
</dbReference>
<dbReference type="SUPFAM" id="SSF54862">
    <property type="entry name" value="4Fe-4S ferredoxins"/>
    <property type="match status" value="1"/>
</dbReference>
<evidence type="ECO:0000256" key="6">
    <source>
        <dbReference type="ARBA" id="ARBA00022982"/>
    </source>
</evidence>
<evidence type="ECO:0000256" key="5">
    <source>
        <dbReference type="ARBA" id="ARBA00022967"/>
    </source>
</evidence>
<dbReference type="PROSITE" id="PS51379">
    <property type="entry name" value="4FE4S_FER_2"/>
    <property type="match status" value="1"/>
</dbReference>
<evidence type="ECO:0000256" key="1">
    <source>
        <dbReference type="ARBA" id="ARBA00022448"/>
    </source>
</evidence>
<reference evidence="12" key="1">
    <citation type="journal article" date="2014" name="Front. Microbiol.">
        <title>High frequency of phylogenetically diverse reductive dehalogenase-homologous genes in deep subseafloor sedimentary metagenomes.</title>
        <authorList>
            <person name="Kawai M."/>
            <person name="Futagami T."/>
            <person name="Toyoda A."/>
            <person name="Takaki Y."/>
            <person name="Nishi S."/>
            <person name="Hori S."/>
            <person name="Arai W."/>
            <person name="Tsubouchi T."/>
            <person name="Morono Y."/>
            <person name="Uchiyama I."/>
            <person name="Ito T."/>
            <person name="Fujiyama A."/>
            <person name="Inagaki F."/>
            <person name="Takami H."/>
        </authorList>
    </citation>
    <scope>NUCLEOTIDE SEQUENCE</scope>
    <source>
        <strain evidence="12">Expedition CK06-06</strain>
    </source>
</reference>
<keyword evidence="1" id="KW-0813">Transport</keyword>
<dbReference type="PANTHER" id="PTHR43560:SF1">
    <property type="entry name" value="ION-TRANSLOCATING OXIDOREDUCTASE COMPLEX SUBUNIT B"/>
    <property type="match status" value="1"/>
</dbReference>
<proteinExistence type="inferred from homology"/>
<keyword evidence="8" id="KW-0411">Iron-sulfur</keyword>
<dbReference type="Pfam" id="PF04060">
    <property type="entry name" value="FeS"/>
    <property type="match status" value="1"/>
</dbReference>
<dbReference type="EMBL" id="BARS01051655">
    <property type="protein sequence ID" value="GAG47474.1"/>
    <property type="molecule type" value="Genomic_DNA"/>
</dbReference>
<accession>X0XVY3</accession>
<comment type="caution">
    <text evidence="12">The sequence shown here is derived from an EMBL/GenBank/DDBJ whole genome shotgun (WGS) entry which is preliminary data.</text>
</comment>
<dbReference type="GO" id="GO:0009055">
    <property type="term" value="F:electron transfer activity"/>
    <property type="evidence" value="ECO:0007669"/>
    <property type="project" value="InterPro"/>
</dbReference>
<evidence type="ECO:0000256" key="7">
    <source>
        <dbReference type="ARBA" id="ARBA00023004"/>
    </source>
</evidence>
<dbReference type="PROSITE" id="PS51656">
    <property type="entry name" value="4FE4S"/>
    <property type="match status" value="1"/>
</dbReference>
<keyword evidence="2" id="KW-0004">4Fe-4S</keyword>
<dbReference type="InterPro" id="IPR007202">
    <property type="entry name" value="4Fe-4S_dom"/>
</dbReference>
<evidence type="ECO:0000259" key="11">
    <source>
        <dbReference type="PROSITE" id="PS51656"/>
    </source>
</evidence>
<keyword evidence="5" id="KW-1278">Translocase</keyword>
<feature type="domain" description="4Fe-4S" evidence="11">
    <location>
        <begin position="35"/>
        <end position="94"/>
    </location>
</feature>
<sequence>MILFLTILSAAALMLGLALLFTITLSVAKVRLHVETDPRIERINDILPGANCGGCGAAGCSSFARSVVEGKMPADGCPVGGPDTSALIADIMGIELSAGHPLRPVVRCQARASDRLGRATYSSIDTCTEANVVPGLQACTYGCLGFGDCVVACRYDAIRMVDGLPVVDYQKCTNCGACSRACPRNMIARVPFSQAGMYAVACNNHDPGRA</sequence>
<dbReference type="InterPro" id="IPR017896">
    <property type="entry name" value="4Fe4S_Fe-S-bd"/>
</dbReference>
<keyword evidence="7" id="KW-0408">Iron</keyword>
<dbReference type="GO" id="GO:0051539">
    <property type="term" value="F:4 iron, 4 sulfur cluster binding"/>
    <property type="evidence" value="ECO:0007669"/>
    <property type="project" value="UniProtKB-KW"/>
</dbReference>